<dbReference type="InterPro" id="IPR002805">
    <property type="entry name" value="Nict_dMeBzImd_PRibTrfase_arc"/>
</dbReference>
<dbReference type="PANTHER" id="PTHR38811">
    <property type="match status" value="1"/>
</dbReference>
<dbReference type="InterPro" id="IPR036087">
    <property type="entry name" value="Nict_dMeBzImd_PRibTrfase_sf"/>
</dbReference>
<comment type="caution">
    <text evidence="2">The sequence shown here is derived from an EMBL/GenBank/DDBJ whole genome shotgun (WGS) entry which is preliminary data.</text>
</comment>
<dbReference type="AlphaFoldDB" id="A0A6B3NEH6"/>
<dbReference type="InterPro" id="IPR003200">
    <property type="entry name" value="Nict_dMeBzImd_PRibTrfase"/>
</dbReference>
<name>A0A6B3NEH6_9CYAN</name>
<accession>A0A6B3NEH6</accession>
<dbReference type="GO" id="GO:0008939">
    <property type="term" value="F:nicotinate-nucleotide-dimethylbenzimidazole phosphoribosyltransferase activity"/>
    <property type="evidence" value="ECO:0007669"/>
    <property type="project" value="InterPro"/>
</dbReference>
<organism evidence="2">
    <name type="scientific">Symploca sp. SIO1C4</name>
    <dbReference type="NCBI Taxonomy" id="2607765"/>
    <lineage>
        <taxon>Bacteria</taxon>
        <taxon>Bacillati</taxon>
        <taxon>Cyanobacteriota</taxon>
        <taxon>Cyanophyceae</taxon>
        <taxon>Coleofasciculales</taxon>
        <taxon>Coleofasciculaceae</taxon>
        <taxon>Symploca</taxon>
    </lineage>
</organism>
<dbReference type="NCBIfam" id="TIGR00303">
    <property type="entry name" value="nicotinate mononucleotide-dependent phosphoribosyltransferase CobT"/>
    <property type="match status" value="1"/>
</dbReference>
<sequence length="394" mass="41519">MIRVYTNLKQGHQWLQQYQKRPPVIACILGFTATGLIPGISAAGATPSARQYTALADAEFLVNGVSSQPQYPLPPLELGVSPVLISRAVVEAFNLPVYLFNAGLPHQPTVPAIELGGAPALCLSTGTALPLNTVYELFEQGLEWGQKLAAIATGSYLLISECVVGGTTTALSVLTGLGIDAVGKVNSSHSQCNHAQKWELVQLGLKRAGLWDLQSQSQVLPPKCNPLQLVASVGDPMQIVAAAMTITASRNCGVLLAGGTQMLAVYALAQALGRAEEDDGESATSAKYQANRAFSSALEWQPTQVVVGTTRWVAEDPTGDTVGLATEVGDVPLLATELSFAKSGYPQLRAYEQGYVKEGVGAGGCAIAAHLYQDWSQVQLLAAIESLLARYSQS</sequence>
<gene>
    <name evidence="2" type="ORF">F6J89_07960</name>
</gene>
<comment type="similarity">
    <text evidence="1">Belongs to the UPF0284 family.</text>
</comment>
<reference evidence="2" key="1">
    <citation type="submission" date="2019-11" db="EMBL/GenBank/DDBJ databases">
        <title>Genomic insights into an expanded diversity of filamentous marine cyanobacteria reveals the extraordinary biosynthetic potential of Moorea and Okeania.</title>
        <authorList>
            <person name="Ferreira Leao T."/>
            <person name="Wang M."/>
            <person name="Moss N."/>
            <person name="Da Silva R."/>
            <person name="Sanders J."/>
            <person name="Nurk S."/>
            <person name="Gurevich A."/>
            <person name="Humphrey G."/>
            <person name="Reher R."/>
            <person name="Zhu Q."/>
            <person name="Belda-Ferre P."/>
            <person name="Glukhov E."/>
            <person name="Rex R."/>
            <person name="Dorrestein P.C."/>
            <person name="Knight R."/>
            <person name="Pevzner P."/>
            <person name="Gerwick W.H."/>
            <person name="Gerwick L."/>
        </authorList>
    </citation>
    <scope>NUCLEOTIDE SEQUENCE</scope>
    <source>
        <strain evidence="2">SIO1C4</strain>
    </source>
</reference>
<dbReference type="PANTHER" id="PTHR38811:SF1">
    <property type="entry name" value="UPF0284 PROTEIN SLL1500"/>
    <property type="match status" value="1"/>
</dbReference>
<dbReference type="HAMAP" id="MF_01086">
    <property type="entry name" value="UPF0284"/>
    <property type="match status" value="1"/>
</dbReference>
<evidence type="ECO:0000313" key="2">
    <source>
        <dbReference type="EMBL" id="NER27558.1"/>
    </source>
</evidence>
<dbReference type="EMBL" id="JAAHFQ010000111">
    <property type="protein sequence ID" value="NER27558.1"/>
    <property type="molecule type" value="Genomic_DNA"/>
</dbReference>
<evidence type="ECO:0000256" key="1">
    <source>
        <dbReference type="HAMAP-Rule" id="MF_01086"/>
    </source>
</evidence>
<protein>
    <recommendedName>
        <fullName evidence="1">UPF0284 protein F6J89_07960</fullName>
    </recommendedName>
</protein>
<dbReference type="CDD" id="cd02439">
    <property type="entry name" value="DMB-PRT_CobT"/>
    <property type="match status" value="1"/>
</dbReference>
<dbReference type="SUPFAM" id="SSF52733">
    <property type="entry name" value="Nicotinate mononucleotide:5,6-dimethylbenzimidazole phosphoribosyltransferase (CobT)"/>
    <property type="match status" value="1"/>
</dbReference>
<proteinExistence type="inferred from homology"/>
<dbReference type="Gene3D" id="3.40.50.10210">
    <property type="match status" value="1"/>
</dbReference>
<dbReference type="NCBIfam" id="NF003373">
    <property type="entry name" value="PRK04447.1-6"/>
    <property type="match status" value="1"/>
</dbReference>